<keyword evidence="2" id="KW-1133">Transmembrane helix</keyword>
<proteinExistence type="predicted"/>
<protein>
    <submittedName>
        <fullName evidence="3">Uncharacterized protein</fullName>
    </submittedName>
</protein>
<feature type="transmembrane region" description="Helical" evidence="2">
    <location>
        <begin position="7"/>
        <end position="30"/>
    </location>
</feature>
<accession>A0A3B3TWQ9</accession>
<reference evidence="3" key="1">
    <citation type="submission" date="2025-08" db="UniProtKB">
        <authorList>
            <consortium name="Ensembl"/>
        </authorList>
    </citation>
    <scope>IDENTIFICATION</scope>
</reference>
<keyword evidence="4" id="KW-1185">Reference proteome</keyword>
<organism evidence="3 4">
    <name type="scientific">Poecilia latipinna</name>
    <name type="common">sailfin molly</name>
    <dbReference type="NCBI Taxonomy" id="48699"/>
    <lineage>
        <taxon>Eukaryota</taxon>
        <taxon>Metazoa</taxon>
        <taxon>Chordata</taxon>
        <taxon>Craniata</taxon>
        <taxon>Vertebrata</taxon>
        <taxon>Euteleostomi</taxon>
        <taxon>Actinopterygii</taxon>
        <taxon>Neopterygii</taxon>
        <taxon>Teleostei</taxon>
        <taxon>Neoteleostei</taxon>
        <taxon>Acanthomorphata</taxon>
        <taxon>Ovalentaria</taxon>
        <taxon>Atherinomorphae</taxon>
        <taxon>Cyprinodontiformes</taxon>
        <taxon>Poeciliidae</taxon>
        <taxon>Poeciliinae</taxon>
        <taxon>Poecilia</taxon>
    </lineage>
</organism>
<dbReference type="Ensembl" id="ENSPLAT00000008713.1">
    <property type="protein sequence ID" value="ENSPLAP00000004987.1"/>
    <property type="gene ID" value="ENSPLAG00000006791.1"/>
</dbReference>
<dbReference type="Proteomes" id="UP000261500">
    <property type="component" value="Unplaced"/>
</dbReference>
<evidence type="ECO:0000256" key="2">
    <source>
        <dbReference type="SAM" id="Phobius"/>
    </source>
</evidence>
<keyword evidence="2" id="KW-0812">Transmembrane</keyword>
<evidence type="ECO:0000313" key="4">
    <source>
        <dbReference type="Proteomes" id="UP000261500"/>
    </source>
</evidence>
<dbReference type="AlphaFoldDB" id="A0A3B3TWQ9"/>
<reference evidence="3" key="2">
    <citation type="submission" date="2025-09" db="UniProtKB">
        <authorList>
            <consortium name="Ensembl"/>
        </authorList>
    </citation>
    <scope>IDENTIFICATION</scope>
</reference>
<name>A0A3B3TWQ9_9TELE</name>
<feature type="region of interest" description="Disordered" evidence="1">
    <location>
        <begin position="61"/>
        <end position="81"/>
    </location>
</feature>
<sequence>MFLHLNIIYFYQFFSPFFNFIVKIIFFYFIDAYNFITFQTAFLDIKCPISLCHTARLGETLQSGGDETAGGSVRDPYGPGK</sequence>
<keyword evidence="2" id="KW-0472">Membrane</keyword>
<evidence type="ECO:0000256" key="1">
    <source>
        <dbReference type="SAM" id="MobiDB-lite"/>
    </source>
</evidence>
<evidence type="ECO:0000313" key="3">
    <source>
        <dbReference type="Ensembl" id="ENSPLAP00000004987.1"/>
    </source>
</evidence>